<organism evidence="2 3">
    <name type="scientific">Hyphomonas polymorpha PS728</name>
    <dbReference type="NCBI Taxonomy" id="1280954"/>
    <lineage>
        <taxon>Bacteria</taxon>
        <taxon>Pseudomonadati</taxon>
        <taxon>Pseudomonadota</taxon>
        <taxon>Alphaproteobacteria</taxon>
        <taxon>Hyphomonadales</taxon>
        <taxon>Hyphomonadaceae</taxon>
        <taxon>Hyphomonas</taxon>
    </lineage>
</organism>
<protein>
    <submittedName>
        <fullName evidence="2">Antibiotic biosynthesis monooxygenase domain-containing protein</fullName>
    </submittedName>
</protein>
<dbReference type="STRING" id="1280954.HPO_02117"/>
<sequence>MLSTDQFKPRRVAFLSKQGGAMFIAVYWWRVHPGKEDQFRNAWVRGTELIRERYGSYGSRLHQERDGRFVGYAEWPDEETWQRAYDQKMVYDDPETRAAFSDAVCETPPGNDPVFTMEVTDDLLDRAKD</sequence>
<dbReference type="Proteomes" id="UP000027100">
    <property type="component" value="Unassembled WGS sequence"/>
</dbReference>
<comment type="caution">
    <text evidence="2">The sequence shown here is derived from an EMBL/GenBank/DDBJ whole genome shotgun (WGS) entry which is preliminary data.</text>
</comment>
<dbReference type="AlphaFoldDB" id="A0A062VPF9"/>
<dbReference type="EMBL" id="ARYM01000002">
    <property type="protein sequence ID" value="KDA00171.1"/>
    <property type="molecule type" value="Genomic_DNA"/>
</dbReference>
<dbReference type="eggNOG" id="COG1670">
    <property type="taxonomic scope" value="Bacteria"/>
</dbReference>
<keyword evidence="2" id="KW-0503">Monooxygenase</keyword>
<dbReference type="InterPro" id="IPR011008">
    <property type="entry name" value="Dimeric_a/b-barrel"/>
</dbReference>
<reference evidence="2 3" key="1">
    <citation type="journal article" date="2014" name="Antonie Van Leeuwenhoek">
        <title>Hyphomonas beringensis sp. nov. and Hyphomonas chukchiensis sp. nov., isolated from surface seawater of the Bering Sea and Chukchi Sea.</title>
        <authorList>
            <person name="Li C."/>
            <person name="Lai Q."/>
            <person name="Li G."/>
            <person name="Dong C."/>
            <person name="Wang J."/>
            <person name="Liao Y."/>
            <person name="Shao Z."/>
        </authorList>
    </citation>
    <scope>NUCLEOTIDE SEQUENCE [LARGE SCALE GENOMIC DNA]</scope>
    <source>
        <strain evidence="2 3">PS728</strain>
    </source>
</reference>
<dbReference type="PATRIC" id="fig|1280954.3.peg.434"/>
<evidence type="ECO:0000313" key="2">
    <source>
        <dbReference type="EMBL" id="KDA00171.1"/>
    </source>
</evidence>
<dbReference type="GO" id="GO:0004497">
    <property type="term" value="F:monooxygenase activity"/>
    <property type="evidence" value="ECO:0007669"/>
    <property type="project" value="UniProtKB-KW"/>
</dbReference>
<dbReference type="InterPro" id="IPR007138">
    <property type="entry name" value="ABM_dom"/>
</dbReference>
<keyword evidence="3" id="KW-1185">Reference proteome</keyword>
<gene>
    <name evidence="2" type="ORF">HPO_02117</name>
</gene>
<dbReference type="SUPFAM" id="SSF54909">
    <property type="entry name" value="Dimeric alpha+beta barrel"/>
    <property type="match status" value="1"/>
</dbReference>
<proteinExistence type="predicted"/>
<dbReference type="Gene3D" id="3.30.70.100">
    <property type="match status" value="1"/>
</dbReference>
<name>A0A062VPF9_9PROT</name>
<feature type="domain" description="ABM" evidence="1">
    <location>
        <begin position="22"/>
        <end position="83"/>
    </location>
</feature>
<keyword evidence="2" id="KW-0560">Oxidoreductase</keyword>
<dbReference type="Pfam" id="PF03992">
    <property type="entry name" value="ABM"/>
    <property type="match status" value="1"/>
</dbReference>
<evidence type="ECO:0000313" key="3">
    <source>
        <dbReference type="Proteomes" id="UP000027100"/>
    </source>
</evidence>
<accession>A0A062VPF9</accession>
<evidence type="ECO:0000259" key="1">
    <source>
        <dbReference type="Pfam" id="PF03992"/>
    </source>
</evidence>